<dbReference type="EMBL" id="SRYM01000046">
    <property type="protein sequence ID" value="TGY55599.1"/>
    <property type="molecule type" value="Genomic_DNA"/>
</dbReference>
<reference evidence="1 2" key="1">
    <citation type="submission" date="2019-04" db="EMBL/GenBank/DDBJ databases">
        <title>Microbes associate with the intestines of laboratory mice.</title>
        <authorList>
            <person name="Navarre W."/>
            <person name="Wong E."/>
            <person name="Huang K."/>
            <person name="Tropini C."/>
            <person name="Ng K."/>
            <person name="Yu B."/>
        </authorList>
    </citation>
    <scope>NUCLEOTIDE SEQUENCE [LARGE SCALE GENOMIC DNA]</scope>
    <source>
        <strain evidence="1 2">NM39_I3</strain>
    </source>
</reference>
<protein>
    <recommendedName>
        <fullName evidence="3">Lipoprotein</fullName>
    </recommendedName>
</protein>
<sequence length="155" mass="18204">MKKVFMIAFVLFIVTSCIDNKNRYLCNKEYPDYYGGSYYDEDGRLAILIVTGFNVKKECVDSLLGVEDYYVIDCRYSYNDILCVHKYLNDFFMDHQNDFIINKITINSLGINLRENTIFVSLKDSTKENITLFRKRVSNSPIISFEKWRGNINAH</sequence>
<name>A0A4S2EHZ2_PARDI</name>
<proteinExistence type="predicted"/>
<evidence type="ECO:0008006" key="3">
    <source>
        <dbReference type="Google" id="ProtNLM"/>
    </source>
</evidence>
<dbReference type="Proteomes" id="UP000310032">
    <property type="component" value="Unassembled WGS sequence"/>
</dbReference>
<comment type="caution">
    <text evidence="1">The sequence shown here is derived from an EMBL/GenBank/DDBJ whole genome shotgun (WGS) entry which is preliminary data.</text>
</comment>
<accession>A0A4S2EHZ2</accession>
<gene>
    <name evidence="1" type="ORF">E5342_14150</name>
</gene>
<dbReference type="RefSeq" id="WP_135959626.1">
    <property type="nucleotide sequence ID" value="NZ_SRYM01000046.1"/>
</dbReference>
<organism evidence="1 2">
    <name type="scientific">Parabacteroides distasonis</name>
    <dbReference type="NCBI Taxonomy" id="823"/>
    <lineage>
        <taxon>Bacteria</taxon>
        <taxon>Pseudomonadati</taxon>
        <taxon>Bacteroidota</taxon>
        <taxon>Bacteroidia</taxon>
        <taxon>Bacteroidales</taxon>
        <taxon>Tannerellaceae</taxon>
        <taxon>Parabacteroides</taxon>
    </lineage>
</organism>
<evidence type="ECO:0000313" key="1">
    <source>
        <dbReference type="EMBL" id="TGY55599.1"/>
    </source>
</evidence>
<dbReference type="PROSITE" id="PS51257">
    <property type="entry name" value="PROKAR_LIPOPROTEIN"/>
    <property type="match status" value="1"/>
</dbReference>
<evidence type="ECO:0000313" key="2">
    <source>
        <dbReference type="Proteomes" id="UP000310032"/>
    </source>
</evidence>
<dbReference type="AlphaFoldDB" id="A0A4S2EHZ2"/>